<dbReference type="Pfam" id="PF04616">
    <property type="entry name" value="Glyco_hydro_43"/>
    <property type="match status" value="1"/>
</dbReference>
<organism evidence="6 7">
    <name type="scientific">Bariatricus massiliensis</name>
    <dbReference type="NCBI Taxonomy" id="1745713"/>
    <lineage>
        <taxon>Bacteria</taxon>
        <taxon>Bacillati</taxon>
        <taxon>Bacillota</taxon>
        <taxon>Clostridia</taxon>
        <taxon>Lachnospirales</taxon>
        <taxon>Lachnospiraceae</taxon>
        <taxon>Bariatricus</taxon>
    </lineage>
</organism>
<proteinExistence type="inferred from homology"/>
<protein>
    <submittedName>
        <fullName evidence="6">Glycoside hydrolase family 43 protein</fullName>
    </submittedName>
</protein>
<dbReference type="InterPro" id="IPR013320">
    <property type="entry name" value="ConA-like_dom_sf"/>
</dbReference>
<evidence type="ECO:0000256" key="1">
    <source>
        <dbReference type="ARBA" id="ARBA00009865"/>
    </source>
</evidence>
<dbReference type="Pfam" id="PF17851">
    <property type="entry name" value="GH43_C2"/>
    <property type="match status" value="1"/>
</dbReference>
<feature type="domain" description="Beta-xylosidase C-terminal Concanavalin A-like" evidence="5">
    <location>
        <begin position="329"/>
        <end position="525"/>
    </location>
</feature>
<evidence type="ECO:0000259" key="5">
    <source>
        <dbReference type="Pfam" id="PF17851"/>
    </source>
</evidence>
<dbReference type="EMBL" id="JAJCIS010000002">
    <property type="protein sequence ID" value="MCB7386696.1"/>
    <property type="molecule type" value="Genomic_DNA"/>
</dbReference>
<dbReference type="Gene3D" id="2.60.120.200">
    <property type="match status" value="1"/>
</dbReference>
<comment type="caution">
    <text evidence="6">The sequence shown here is derived from an EMBL/GenBank/DDBJ whole genome shotgun (WGS) entry which is preliminary data.</text>
</comment>
<evidence type="ECO:0000256" key="3">
    <source>
        <dbReference type="ARBA" id="ARBA00023295"/>
    </source>
</evidence>
<evidence type="ECO:0000313" key="7">
    <source>
        <dbReference type="Proteomes" id="UP001299546"/>
    </source>
</evidence>
<dbReference type="InterPro" id="IPR006710">
    <property type="entry name" value="Glyco_hydro_43"/>
</dbReference>
<dbReference type="SUPFAM" id="SSF75005">
    <property type="entry name" value="Arabinanase/levansucrase/invertase"/>
    <property type="match status" value="1"/>
</dbReference>
<keyword evidence="2 4" id="KW-0378">Hydrolase</keyword>
<reference evidence="6 7" key="1">
    <citation type="submission" date="2021-10" db="EMBL/GenBank/DDBJ databases">
        <title>Collection of gut derived symbiotic bacterial strains cultured from healthy donors.</title>
        <authorList>
            <person name="Lin H."/>
            <person name="Littmann E."/>
            <person name="Kohout C."/>
            <person name="Pamer E.G."/>
        </authorList>
    </citation>
    <scope>NUCLEOTIDE SEQUENCE [LARGE SCALE GENOMIC DNA]</scope>
    <source>
        <strain evidence="6 7">DFI.1.165</strain>
    </source>
</reference>
<dbReference type="PANTHER" id="PTHR42812:SF12">
    <property type="entry name" value="BETA-XYLOSIDASE-RELATED"/>
    <property type="match status" value="1"/>
</dbReference>
<sequence>MKKVIHNPVLRGFNPDPSILRVGDDYYIATSTFQWFPGVQIYHSKDLVQWEFLGRPLDNKILLDMTGIPDSGGVWAPCLTYDNGLFYLVYSIVRNFRNYYKDVDNYLTTAQDISGPWSAPVYLNSSGFDPSMFHDTDGKKYLVNQLFNHRDKGKQFLGIVLQEYDTVQERLVGAPKRIFGGSRLGITEGPHLYKIDGYYYLICAEGGTFYEHAVTEARTKDIWGPYEICPDNPILTSAGQEDLELQKSGHGSLVETQNGEWYMAHLCARPKDNQKRCMLGRETAIQKLVKTDDGWLKLWAGGRSPQTEVPAPYLKDWNPTPPAKRGAFDGKLADEFQTLREPADVSWMSLNHEKKSLLLTGRQSLESLYCQSLVGRRREDFYFSSDVVLDFEPENFQQMAGIALYYDTSNYIYLNVTWNETKGKCVGLLECDQGVIRQRAESVPVSPQKEIALRINVENSTAVFAWSADKKIFRQIGKAVDVTHLSDDYYEEDTTGLRFTGTFIVLCCQDVSGQRKTAEFSCFEYCGRDRMGKE</sequence>
<dbReference type="InterPro" id="IPR041542">
    <property type="entry name" value="GH43_C2"/>
</dbReference>
<dbReference type="CDD" id="cd09000">
    <property type="entry name" value="GH43_SXA-like"/>
    <property type="match status" value="1"/>
</dbReference>
<dbReference type="Proteomes" id="UP001299546">
    <property type="component" value="Unassembled WGS sequence"/>
</dbReference>
<evidence type="ECO:0000313" key="6">
    <source>
        <dbReference type="EMBL" id="MCB7386696.1"/>
    </source>
</evidence>
<keyword evidence="3 4" id="KW-0326">Glycosidase</keyword>
<comment type="similarity">
    <text evidence="1 4">Belongs to the glycosyl hydrolase 43 family.</text>
</comment>
<evidence type="ECO:0000256" key="4">
    <source>
        <dbReference type="RuleBase" id="RU361187"/>
    </source>
</evidence>
<dbReference type="Gene3D" id="2.115.10.20">
    <property type="entry name" value="Glycosyl hydrolase domain, family 43"/>
    <property type="match status" value="1"/>
</dbReference>
<dbReference type="GO" id="GO:0016787">
    <property type="term" value="F:hydrolase activity"/>
    <property type="evidence" value="ECO:0007669"/>
    <property type="project" value="UniProtKB-KW"/>
</dbReference>
<dbReference type="InterPro" id="IPR023296">
    <property type="entry name" value="Glyco_hydro_beta-prop_sf"/>
</dbReference>
<gene>
    <name evidence="6" type="ORF">LIZ65_05295</name>
</gene>
<name>A0ABS8DE53_9FIRM</name>
<keyword evidence="7" id="KW-1185">Reference proteome</keyword>
<dbReference type="InterPro" id="IPR051795">
    <property type="entry name" value="Glycosyl_Hydrlase_43"/>
</dbReference>
<dbReference type="SUPFAM" id="SSF49899">
    <property type="entry name" value="Concanavalin A-like lectins/glucanases"/>
    <property type="match status" value="1"/>
</dbReference>
<evidence type="ECO:0000256" key="2">
    <source>
        <dbReference type="ARBA" id="ARBA00022801"/>
    </source>
</evidence>
<dbReference type="PANTHER" id="PTHR42812">
    <property type="entry name" value="BETA-XYLOSIDASE"/>
    <property type="match status" value="1"/>
</dbReference>
<accession>A0ABS8DE53</accession>
<dbReference type="RefSeq" id="WP_066736498.1">
    <property type="nucleotide sequence ID" value="NZ_JAJCIQ010000002.1"/>
</dbReference>